<sequence length="402" mass="43323">MGLMAACGAPPARVYLRPSRHAFTTPSAGRAAPLQRGDSMINTQVAGFAAIGAVFLGDVGQIKPTKPQLSHTNRFELGKLDTQGCFCPCKPQPGGKQATQWTVNNPGNGKADIDLGNYTLQLDEKDSQIKIINKNNGEVTNIWGDPHVDWNKDGKTDVDFWGKTTFQLEDGTKITIDTEQFKNNPEMYVASEVTVTRGDNAMKITGLSQNQLGDLKIETSDRGGQLLDWATTDGFTVRENANGEGWINPDTGKLVTQQDMNATKPGAPKAYEFTQSFGQALGLYLFTGLFGGGLNLFGAADTARAEPGRCHTQPPPMTKPLLVRPQVVERDAHTLEIRQRNGGVDTRSGGTLAWRTNNPGLLPFNAITRGLGAIGAVDGVAVFPTEDRGQSAMQKLLLGLLR</sequence>
<dbReference type="AlphaFoldDB" id="A0A2S0MIQ2"/>
<dbReference type="KEGG" id="otk:C6570_17175"/>
<dbReference type="Pfam" id="PF07481">
    <property type="entry name" value="DUF1521"/>
    <property type="match status" value="1"/>
</dbReference>
<evidence type="ECO:0000313" key="2">
    <source>
        <dbReference type="EMBL" id="AVO35759.1"/>
    </source>
</evidence>
<organism evidence="2 3">
    <name type="scientific">Ottowia oryzae</name>
    <dbReference type="NCBI Taxonomy" id="2109914"/>
    <lineage>
        <taxon>Bacteria</taxon>
        <taxon>Pseudomonadati</taxon>
        <taxon>Pseudomonadota</taxon>
        <taxon>Betaproteobacteria</taxon>
        <taxon>Burkholderiales</taxon>
        <taxon>Comamonadaceae</taxon>
        <taxon>Ottowia</taxon>
    </lineage>
</organism>
<name>A0A2S0MIQ2_9BURK</name>
<proteinExistence type="predicted"/>
<evidence type="ECO:0000259" key="1">
    <source>
        <dbReference type="Pfam" id="PF07481"/>
    </source>
</evidence>
<dbReference type="OrthoDB" id="5971591at2"/>
<dbReference type="Proteomes" id="UP000239709">
    <property type="component" value="Chromosome"/>
</dbReference>
<dbReference type="InterPro" id="IPR011086">
    <property type="entry name" value="DUF1521"/>
</dbReference>
<protein>
    <recommendedName>
        <fullName evidence="1">DUF1521 domain-containing protein</fullName>
    </recommendedName>
</protein>
<evidence type="ECO:0000313" key="3">
    <source>
        <dbReference type="Proteomes" id="UP000239709"/>
    </source>
</evidence>
<gene>
    <name evidence="2" type="ORF">C6570_17175</name>
</gene>
<keyword evidence="3" id="KW-1185">Reference proteome</keyword>
<dbReference type="EMBL" id="CP027666">
    <property type="protein sequence ID" value="AVO35759.1"/>
    <property type="molecule type" value="Genomic_DNA"/>
</dbReference>
<accession>A0A2S0MIQ2</accession>
<reference evidence="2 3" key="1">
    <citation type="submission" date="2018-03" db="EMBL/GenBank/DDBJ databases">
        <title>Genome sequencing of Ottowia sp.</title>
        <authorList>
            <person name="Kim S.-J."/>
            <person name="Heo J."/>
            <person name="Kwon S.-W."/>
        </authorList>
    </citation>
    <scope>NUCLEOTIDE SEQUENCE [LARGE SCALE GENOMIC DNA]</scope>
    <source>
        <strain evidence="2 3">KADR8-3</strain>
    </source>
</reference>
<feature type="domain" description="DUF1521" evidence="1">
    <location>
        <begin position="107"/>
        <end position="267"/>
    </location>
</feature>